<gene>
    <name evidence="6" type="ORF">KFK09_028229</name>
</gene>
<feature type="domain" description="BRX" evidence="5">
    <location>
        <begin position="330"/>
        <end position="385"/>
    </location>
</feature>
<evidence type="ECO:0000256" key="2">
    <source>
        <dbReference type="ARBA" id="ARBA00009057"/>
    </source>
</evidence>
<dbReference type="Proteomes" id="UP000829196">
    <property type="component" value="Unassembled WGS sequence"/>
</dbReference>
<dbReference type="PANTHER" id="PTHR46058:SF26">
    <property type="entry name" value="PROTEIN BREVIS RADIX-LIKE 1"/>
    <property type="match status" value="1"/>
</dbReference>
<dbReference type="GO" id="GO:0005634">
    <property type="term" value="C:nucleus"/>
    <property type="evidence" value="ECO:0007669"/>
    <property type="project" value="UniProtKB-SubCell"/>
</dbReference>
<protein>
    <recommendedName>
        <fullName evidence="5">BRX domain-containing protein</fullName>
    </recommendedName>
</protein>
<dbReference type="Pfam" id="PF13713">
    <property type="entry name" value="BRX_N"/>
    <property type="match status" value="1"/>
</dbReference>
<organism evidence="6 7">
    <name type="scientific">Dendrobium nobile</name>
    <name type="common">Orchid</name>
    <dbReference type="NCBI Taxonomy" id="94219"/>
    <lineage>
        <taxon>Eukaryota</taxon>
        <taxon>Viridiplantae</taxon>
        <taxon>Streptophyta</taxon>
        <taxon>Embryophyta</taxon>
        <taxon>Tracheophyta</taxon>
        <taxon>Spermatophyta</taxon>
        <taxon>Magnoliopsida</taxon>
        <taxon>Liliopsida</taxon>
        <taxon>Asparagales</taxon>
        <taxon>Orchidaceae</taxon>
        <taxon>Epidendroideae</taxon>
        <taxon>Malaxideae</taxon>
        <taxon>Dendrobiinae</taxon>
        <taxon>Dendrobium</taxon>
    </lineage>
</organism>
<feature type="compositionally biased region" description="Polar residues" evidence="4">
    <location>
        <begin position="299"/>
        <end position="311"/>
    </location>
</feature>
<name>A0A8T3A1Y7_DENNO</name>
<feature type="compositionally biased region" description="Polar residues" evidence="4">
    <location>
        <begin position="228"/>
        <end position="237"/>
    </location>
</feature>
<comment type="similarity">
    <text evidence="2">Belongs to the BRX family.</text>
</comment>
<feature type="region of interest" description="Disordered" evidence="4">
    <location>
        <begin position="209"/>
        <end position="267"/>
    </location>
</feature>
<feature type="region of interest" description="Disordered" evidence="4">
    <location>
        <begin position="122"/>
        <end position="141"/>
    </location>
</feature>
<feature type="domain" description="BRX" evidence="5">
    <location>
        <begin position="146"/>
        <end position="202"/>
    </location>
</feature>
<reference evidence="6" key="1">
    <citation type="journal article" date="2022" name="Front. Genet.">
        <title>Chromosome-Scale Assembly of the Dendrobium nobile Genome Provides Insights Into the Molecular Mechanism of the Biosynthesis of the Medicinal Active Ingredient of Dendrobium.</title>
        <authorList>
            <person name="Xu Q."/>
            <person name="Niu S.-C."/>
            <person name="Li K.-L."/>
            <person name="Zheng P.-J."/>
            <person name="Zhang X.-J."/>
            <person name="Jia Y."/>
            <person name="Liu Y."/>
            <person name="Niu Y.-X."/>
            <person name="Yu L.-H."/>
            <person name="Chen D.-F."/>
            <person name="Zhang G.-Q."/>
        </authorList>
    </citation>
    <scope>NUCLEOTIDE SEQUENCE</scope>
    <source>
        <tissue evidence="6">Leaf</tissue>
    </source>
</reference>
<evidence type="ECO:0000313" key="7">
    <source>
        <dbReference type="Proteomes" id="UP000829196"/>
    </source>
</evidence>
<dbReference type="InterPro" id="IPR013591">
    <property type="entry name" value="Brevis_radix_dom"/>
</dbReference>
<comment type="caution">
    <text evidence="6">The sequence shown here is derived from an EMBL/GenBank/DDBJ whole genome shotgun (WGS) entry which is preliminary data.</text>
</comment>
<keyword evidence="7" id="KW-1185">Reference proteome</keyword>
<evidence type="ECO:0000256" key="3">
    <source>
        <dbReference type="ARBA" id="ARBA00023242"/>
    </source>
</evidence>
<dbReference type="InterPro" id="IPR027988">
    <property type="entry name" value="BRX_N"/>
</dbReference>
<sequence>MLACIACAKPELEDGGEDTARAGTPSNKDAVKSLSSQLKDMVLKFSGVYRQCKGGSATSFRSKSHHHHRYPVMDDYDADGHYTYLGPTSSTSTPAWDFTSVRNSEPGTSTDGRARAKWALPGGSGIPAAAGEKDVPLQDDVDGEPKEWIAQVEPGVHITFLSLPGGAGNDLKRIRFSREMFNKWQAQRWWGENYDRIMELYNVQKFSRQALPTPPRSDDGGEQRESFYSRTGSTRESPVTPPLGRDRLLRTGFRPPSTSSRGGGAYLPSVPDPSEYIMPHHLRPSGSSSGAVTGLVRAETSSVDASRTTTSSRDEAASISISNASDQEATEWVEQDEPGVYITIRELPDGARELRRVRFSRERFGEVHAKLWWEENRERIQAQYL</sequence>
<dbReference type="SMR" id="A0A8T3A1Y7"/>
<evidence type="ECO:0000259" key="5">
    <source>
        <dbReference type="PROSITE" id="PS51514"/>
    </source>
</evidence>
<dbReference type="InterPro" id="IPR044532">
    <property type="entry name" value="BRX-like"/>
</dbReference>
<evidence type="ECO:0000313" key="6">
    <source>
        <dbReference type="EMBL" id="KAI0488398.1"/>
    </source>
</evidence>
<dbReference type="Pfam" id="PF08381">
    <property type="entry name" value="BRX"/>
    <property type="match status" value="2"/>
</dbReference>
<evidence type="ECO:0000256" key="1">
    <source>
        <dbReference type="ARBA" id="ARBA00004123"/>
    </source>
</evidence>
<accession>A0A8T3A1Y7</accession>
<dbReference type="PROSITE" id="PS51514">
    <property type="entry name" value="BRX"/>
    <property type="match status" value="2"/>
</dbReference>
<keyword evidence="3" id="KW-0539">Nucleus</keyword>
<comment type="subcellular location">
    <subcellularLocation>
        <location evidence="1">Nucleus</location>
    </subcellularLocation>
</comment>
<feature type="region of interest" description="Disordered" evidence="4">
    <location>
        <begin position="298"/>
        <end position="317"/>
    </location>
</feature>
<feature type="compositionally biased region" description="Basic and acidic residues" evidence="4">
    <location>
        <begin position="216"/>
        <end position="227"/>
    </location>
</feature>
<dbReference type="PANTHER" id="PTHR46058">
    <property type="entry name" value="PROTEIN BREVIS RADIX-LIKE 1"/>
    <property type="match status" value="1"/>
</dbReference>
<dbReference type="AlphaFoldDB" id="A0A8T3A1Y7"/>
<dbReference type="OrthoDB" id="10250282at2759"/>
<evidence type="ECO:0000256" key="4">
    <source>
        <dbReference type="SAM" id="MobiDB-lite"/>
    </source>
</evidence>
<dbReference type="EMBL" id="JAGYWB010000019">
    <property type="protein sequence ID" value="KAI0488398.1"/>
    <property type="molecule type" value="Genomic_DNA"/>
</dbReference>
<proteinExistence type="inferred from homology"/>